<evidence type="ECO:0000313" key="3">
    <source>
        <dbReference type="Proteomes" id="UP000281726"/>
    </source>
</evidence>
<dbReference type="EMBL" id="RBAK01000021">
    <property type="protein sequence ID" value="RKN38467.1"/>
    <property type="molecule type" value="Genomic_DNA"/>
</dbReference>
<evidence type="ECO:0000313" key="2">
    <source>
        <dbReference type="EMBL" id="RKN38467.1"/>
    </source>
</evidence>
<accession>A0A3A9YT46</accession>
<dbReference type="InterPro" id="IPR025109">
    <property type="entry name" value="DUF4031"/>
</dbReference>
<dbReference type="AlphaFoldDB" id="A0A3A9YT46"/>
<comment type="caution">
    <text evidence="2">The sequence shown here is derived from an EMBL/GenBank/DDBJ whole genome shotgun (WGS) entry which is preliminary data.</text>
</comment>
<sequence length="103" mass="11660">MAVYVDNARIPATVARIRSRWSHLTADTEPELHTFAQHIGLQRSWYQTCKRPCAPQGQPCPHWHYDVTDTKRTEAIAAGAQPIDIRKWVEIAKARRAAARATA</sequence>
<dbReference type="RefSeq" id="WP_120733065.1">
    <property type="nucleotide sequence ID" value="NZ_RBAK01000021.1"/>
</dbReference>
<keyword evidence="3" id="KW-1185">Reference proteome</keyword>
<dbReference type="OrthoDB" id="9808993at2"/>
<name>A0A3A9YT46_9ACTN</name>
<reference evidence="2 3" key="1">
    <citation type="journal article" date="2004" name="Syst. Appl. Microbiol.">
        <title>Cryptoendolithic actinomycetes from antarctic sandstone rock samples: Micromonospora endolithica sp. nov. and two isolates related to Micromonospora coerulea Jensen 1932.</title>
        <authorList>
            <person name="Hirsch P."/>
            <person name="Mevs U."/>
            <person name="Kroppenstedt R.M."/>
            <person name="Schumann P."/>
            <person name="Stackebrandt E."/>
        </authorList>
    </citation>
    <scope>NUCLEOTIDE SEQUENCE [LARGE SCALE GENOMIC DNA]</scope>
    <source>
        <strain evidence="2 3">JCM 12677</strain>
    </source>
</reference>
<feature type="domain" description="DUF4031" evidence="1">
    <location>
        <begin position="3"/>
        <end position="94"/>
    </location>
</feature>
<protein>
    <submittedName>
        <fullName evidence="2">DUF4031 domain-containing protein</fullName>
    </submittedName>
</protein>
<organism evidence="2 3">
    <name type="scientific">Micromonospora endolithica</name>
    <dbReference type="NCBI Taxonomy" id="230091"/>
    <lineage>
        <taxon>Bacteria</taxon>
        <taxon>Bacillati</taxon>
        <taxon>Actinomycetota</taxon>
        <taxon>Actinomycetes</taxon>
        <taxon>Micromonosporales</taxon>
        <taxon>Micromonosporaceae</taxon>
        <taxon>Micromonospora</taxon>
    </lineage>
</organism>
<dbReference type="Proteomes" id="UP000281726">
    <property type="component" value="Unassembled WGS sequence"/>
</dbReference>
<gene>
    <name evidence="2" type="ORF">D7223_31175</name>
</gene>
<proteinExistence type="predicted"/>
<dbReference type="Pfam" id="PF13223">
    <property type="entry name" value="DUF4031"/>
    <property type="match status" value="1"/>
</dbReference>
<evidence type="ECO:0000259" key="1">
    <source>
        <dbReference type="Pfam" id="PF13223"/>
    </source>
</evidence>